<protein>
    <recommendedName>
        <fullName evidence="4">glycogen phosphorylase</fullName>
        <ecNumber evidence="4">2.4.1.1</ecNumber>
    </recommendedName>
</protein>
<proteinExistence type="inferred from homology"/>
<evidence type="ECO:0000256" key="9">
    <source>
        <dbReference type="ARBA" id="ARBA00025174"/>
    </source>
</evidence>
<evidence type="ECO:0000256" key="2">
    <source>
        <dbReference type="ARBA" id="ARBA00001933"/>
    </source>
</evidence>
<evidence type="ECO:0000256" key="1">
    <source>
        <dbReference type="ARBA" id="ARBA00001275"/>
    </source>
</evidence>
<dbReference type="PROSITE" id="PS00102">
    <property type="entry name" value="PHOSPHORYLASE"/>
    <property type="match status" value="1"/>
</dbReference>
<dbReference type="InterPro" id="IPR011834">
    <property type="entry name" value="Agluc_phsphrylas"/>
</dbReference>
<dbReference type="Gene3D" id="3.40.50.2000">
    <property type="entry name" value="Glycogen Phosphorylase B"/>
    <property type="match status" value="3"/>
</dbReference>
<dbReference type="AlphaFoldDB" id="A0A939BQ07"/>
<reference evidence="10" key="1">
    <citation type="submission" date="2021-01" db="EMBL/GenBank/DDBJ databases">
        <title>Genomic Encyclopedia of Type Strains, Phase IV (KMG-IV): sequencing the most valuable type-strain genomes for metagenomic binning, comparative biology and taxonomic classification.</title>
        <authorList>
            <person name="Goeker M."/>
        </authorList>
    </citation>
    <scope>NUCLEOTIDE SEQUENCE</scope>
    <source>
        <strain evidence="10">DSM 23230</strain>
    </source>
</reference>
<dbReference type="NCBIfam" id="TIGR02094">
    <property type="entry name" value="more_P_ylases"/>
    <property type="match status" value="1"/>
</dbReference>
<dbReference type="RefSeq" id="WP_204702274.1">
    <property type="nucleotide sequence ID" value="NZ_JAFBDQ010000013.1"/>
</dbReference>
<comment type="function">
    <text evidence="9">Phosphorylase is an important allosteric enzyme in carbohydrate metabolism. Enzymes from different sources differ in their regulatory mechanisms and in their natural substrates. However, all known phosphorylases share catalytic and structural properties.</text>
</comment>
<evidence type="ECO:0000256" key="3">
    <source>
        <dbReference type="ARBA" id="ARBA00006047"/>
    </source>
</evidence>
<comment type="cofactor">
    <cofactor evidence="2">
        <name>pyridoxal 5'-phosphate</name>
        <dbReference type="ChEBI" id="CHEBI:597326"/>
    </cofactor>
</comment>
<comment type="similarity">
    <text evidence="3">Belongs to the glycogen phosphorylase family.</text>
</comment>
<dbReference type="Proteomes" id="UP000774000">
    <property type="component" value="Unassembled WGS sequence"/>
</dbReference>
<dbReference type="PANTHER" id="PTHR42655">
    <property type="entry name" value="GLYCOGEN PHOSPHORYLASE"/>
    <property type="match status" value="1"/>
</dbReference>
<dbReference type="InterPro" id="IPR052182">
    <property type="entry name" value="Glycogen/Maltodextrin_Phosph"/>
</dbReference>
<evidence type="ECO:0000313" key="11">
    <source>
        <dbReference type="Proteomes" id="UP000774000"/>
    </source>
</evidence>
<dbReference type="SUPFAM" id="SSF53756">
    <property type="entry name" value="UDP-Glycosyltransferase/glycogen phosphorylase"/>
    <property type="match status" value="1"/>
</dbReference>
<dbReference type="PANTHER" id="PTHR42655:SF1">
    <property type="entry name" value="GLYCOGEN PHOSPHORYLASE"/>
    <property type="match status" value="1"/>
</dbReference>
<keyword evidence="8" id="KW-0119">Carbohydrate metabolism</keyword>
<sequence>MAKGEPKVAYFCMEYGLESDFKIYSGGLGVLAGDHMKTAADQDRDLVGIGILWKQGYNEQVFREGYRPYNAYPNEKMNYDFLEDTGVKVTVEIREREVTAKVWKVTEFGNADLYLLDTDLEENFGADSWITDRLYGGFDEHRIAQEMVLSIGGVRALRKLDIEADVYHFNDSHPVFAGVELLREKMKDEDMFFEDAMEEVQEDVVFTTHTPVKAGNEVHSHKLLRYMGAYQHLNIEQMVAIGDAPFSMTAAGLRFARNANSVASLHEQTANEMWDHVDGAAPIVGITNGVHRGTWTDERITSALEEGDHEEIWSKHQEIKGELIDFIAERNGVELDNDKLLVGFARRAAPYKRSDLIFSDPDVIDEYLNSGKIQLVFAGKAHPLDDTGKEIVANLLEMAEKYPESVVFLRDYDMEIGALLTRGCDVWLNNPRRPKEASGTSGMKAAMNGVLNVSILDGWWPEACRHGENGWAIGTDPKTADDFEGDYDERIEKLDEYDLENLYDVMLNDVVPTYYDNQDKWIDMMIESHNDTFEKFSADRMLKDYYELVYSPEESK</sequence>
<dbReference type="InterPro" id="IPR000811">
    <property type="entry name" value="Glyco_trans_35"/>
</dbReference>
<comment type="catalytic activity">
    <reaction evidence="1">
        <text>[(1-&gt;4)-alpha-D-glucosyl](n) + phosphate = [(1-&gt;4)-alpha-D-glucosyl](n-1) + alpha-D-glucose 1-phosphate</text>
        <dbReference type="Rhea" id="RHEA:41732"/>
        <dbReference type="Rhea" id="RHEA-COMP:9584"/>
        <dbReference type="Rhea" id="RHEA-COMP:9586"/>
        <dbReference type="ChEBI" id="CHEBI:15444"/>
        <dbReference type="ChEBI" id="CHEBI:43474"/>
        <dbReference type="ChEBI" id="CHEBI:58601"/>
        <dbReference type="EC" id="2.4.1.1"/>
    </reaction>
</comment>
<dbReference type="GO" id="GO:0030170">
    <property type="term" value="F:pyridoxal phosphate binding"/>
    <property type="evidence" value="ECO:0007669"/>
    <property type="project" value="InterPro"/>
</dbReference>
<keyword evidence="7" id="KW-0663">Pyridoxal phosphate</keyword>
<keyword evidence="6 10" id="KW-0808">Transferase</keyword>
<evidence type="ECO:0000256" key="7">
    <source>
        <dbReference type="ARBA" id="ARBA00022898"/>
    </source>
</evidence>
<dbReference type="InterPro" id="IPR035090">
    <property type="entry name" value="Pyridoxal_P_attach_site"/>
</dbReference>
<keyword evidence="5 10" id="KW-0328">Glycosyltransferase</keyword>
<evidence type="ECO:0000256" key="8">
    <source>
        <dbReference type="ARBA" id="ARBA00023277"/>
    </source>
</evidence>
<evidence type="ECO:0000256" key="4">
    <source>
        <dbReference type="ARBA" id="ARBA00012591"/>
    </source>
</evidence>
<dbReference type="GO" id="GO:0008184">
    <property type="term" value="F:glycogen phosphorylase activity"/>
    <property type="evidence" value="ECO:0007669"/>
    <property type="project" value="InterPro"/>
</dbReference>
<organism evidence="10 11">
    <name type="scientific">Halanaerobacter jeridensis</name>
    <dbReference type="NCBI Taxonomy" id="706427"/>
    <lineage>
        <taxon>Bacteria</taxon>
        <taxon>Bacillati</taxon>
        <taxon>Bacillota</taxon>
        <taxon>Clostridia</taxon>
        <taxon>Halanaerobiales</taxon>
        <taxon>Halobacteroidaceae</taxon>
        <taxon>Halanaerobacter</taxon>
    </lineage>
</organism>
<comment type="caution">
    <text evidence="10">The sequence shown here is derived from an EMBL/GenBank/DDBJ whole genome shotgun (WGS) entry which is preliminary data.</text>
</comment>
<dbReference type="Pfam" id="PF00343">
    <property type="entry name" value="Phosphorylase"/>
    <property type="match status" value="1"/>
</dbReference>
<keyword evidence="11" id="KW-1185">Reference proteome</keyword>
<evidence type="ECO:0000256" key="6">
    <source>
        <dbReference type="ARBA" id="ARBA00022679"/>
    </source>
</evidence>
<name>A0A939BQ07_9FIRM</name>
<gene>
    <name evidence="10" type="ORF">JOC47_002394</name>
</gene>
<evidence type="ECO:0000256" key="5">
    <source>
        <dbReference type="ARBA" id="ARBA00022676"/>
    </source>
</evidence>
<dbReference type="EC" id="2.4.1.1" evidence="4"/>
<dbReference type="EMBL" id="JAFBDQ010000013">
    <property type="protein sequence ID" value="MBM7557528.1"/>
    <property type="molecule type" value="Genomic_DNA"/>
</dbReference>
<evidence type="ECO:0000313" key="10">
    <source>
        <dbReference type="EMBL" id="MBM7557528.1"/>
    </source>
</evidence>
<dbReference type="GO" id="GO:0005975">
    <property type="term" value="P:carbohydrate metabolic process"/>
    <property type="evidence" value="ECO:0007669"/>
    <property type="project" value="InterPro"/>
</dbReference>
<accession>A0A939BQ07</accession>